<organism evidence="3 4">
    <name type="scientific">Steinernema hermaphroditum</name>
    <dbReference type="NCBI Taxonomy" id="289476"/>
    <lineage>
        <taxon>Eukaryota</taxon>
        <taxon>Metazoa</taxon>
        <taxon>Ecdysozoa</taxon>
        <taxon>Nematoda</taxon>
        <taxon>Chromadorea</taxon>
        <taxon>Rhabditida</taxon>
        <taxon>Tylenchina</taxon>
        <taxon>Panagrolaimomorpha</taxon>
        <taxon>Strongyloidoidea</taxon>
        <taxon>Steinernematidae</taxon>
        <taxon>Steinernema</taxon>
    </lineage>
</organism>
<name>A0AA39IBZ2_9BILA</name>
<feature type="chain" id="PRO_5041400064" description="SGNH domain-containing protein" evidence="2">
    <location>
        <begin position="17"/>
        <end position="424"/>
    </location>
</feature>
<dbReference type="EMBL" id="JAUCMV010000002">
    <property type="protein sequence ID" value="KAK0420840.1"/>
    <property type="molecule type" value="Genomic_DNA"/>
</dbReference>
<keyword evidence="1" id="KW-1133">Transmembrane helix</keyword>
<dbReference type="PANTHER" id="PTHR21325:SF28">
    <property type="entry name" value="SGNH DOMAIN-CONTAINING PROTEIN"/>
    <property type="match status" value="1"/>
</dbReference>
<dbReference type="InterPro" id="IPR038885">
    <property type="entry name" value="PLB1"/>
</dbReference>
<gene>
    <name evidence="3" type="ORF">QR680_014917</name>
</gene>
<keyword evidence="4" id="KW-1185">Reference proteome</keyword>
<evidence type="ECO:0008006" key="5">
    <source>
        <dbReference type="Google" id="ProtNLM"/>
    </source>
</evidence>
<protein>
    <recommendedName>
        <fullName evidence="5">SGNH domain-containing protein</fullName>
    </recommendedName>
</protein>
<evidence type="ECO:0000256" key="2">
    <source>
        <dbReference type="SAM" id="SignalP"/>
    </source>
</evidence>
<feature type="transmembrane region" description="Helical" evidence="1">
    <location>
        <begin position="375"/>
        <end position="397"/>
    </location>
</feature>
<evidence type="ECO:0000313" key="4">
    <source>
        <dbReference type="Proteomes" id="UP001175271"/>
    </source>
</evidence>
<keyword evidence="1" id="KW-0812">Transmembrane</keyword>
<keyword evidence="1" id="KW-0472">Membrane</keyword>
<evidence type="ECO:0000256" key="1">
    <source>
        <dbReference type="SAM" id="Phobius"/>
    </source>
</evidence>
<evidence type="ECO:0000313" key="3">
    <source>
        <dbReference type="EMBL" id="KAK0420840.1"/>
    </source>
</evidence>
<keyword evidence="2" id="KW-0732">Signal</keyword>
<feature type="signal peptide" evidence="2">
    <location>
        <begin position="1"/>
        <end position="16"/>
    </location>
</feature>
<dbReference type="GO" id="GO:0004620">
    <property type="term" value="F:phospholipase activity"/>
    <property type="evidence" value="ECO:0007669"/>
    <property type="project" value="InterPro"/>
</dbReference>
<dbReference type="PANTHER" id="PTHR21325">
    <property type="entry name" value="PHOSPHOLIPASE B, PLB1"/>
    <property type="match status" value="1"/>
</dbReference>
<dbReference type="Proteomes" id="UP001175271">
    <property type="component" value="Unassembled WGS sequence"/>
</dbReference>
<dbReference type="AlphaFoldDB" id="A0AA39IBZ2"/>
<dbReference type="GO" id="GO:0006644">
    <property type="term" value="P:phospholipid metabolic process"/>
    <property type="evidence" value="ECO:0007669"/>
    <property type="project" value="TreeGrafter"/>
</dbReference>
<comment type="caution">
    <text evidence="3">The sequence shown here is derived from an EMBL/GenBank/DDBJ whole genome shotgun (WGS) entry which is preliminary data.</text>
</comment>
<reference evidence="3" key="1">
    <citation type="submission" date="2023-06" db="EMBL/GenBank/DDBJ databases">
        <title>Genomic analysis of the entomopathogenic nematode Steinernema hermaphroditum.</title>
        <authorList>
            <person name="Schwarz E.M."/>
            <person name="Heppert J.K."/>
            <person name="Baniya A."/>
            <person name="Schwartz H.T."/>
            <person name="Tan C.-H."/>
            <person name="Antoshechkin I."/>
            <person name="Sternberg P.W."/>
            <person name="Goodrich-Blair H."/>
            <person name="Dillman A.R."/>
        </authorList>
    </citation>
    <scope>NUCLEOTIDE SEQUENCE</scope>
    <source>
        <strain evidence="3">PS9179</strain>
        <tissue evidence="3">Whole animal</tissue>
    </source>
</reference>
<accession>A0AA39IBZ2</accession>
<sequence>MSICRVLLIAVAVAAGAPQNDFVEQWIEYLKQLNDQTITASSDFPIDARILSTLQKCPKYELNPFASADNLAPSDIEIFSEIGHLGVFCDDTTEPHLAHWLDTERNRSILNGYLTHDVAESCTKSLNPLPTLDDFLAVFNPSLTVIASERATNIISQTRRVISVVKSLKNWKERWKLIVVAPSPYDSELHSLDVMATAVLEVLGELFRVIPHRTLVVVVRVSETKIWQQASFGFEACERLLSKWKLHDEKTLVNVWDTLEEHIAYLYRYPTFSAQILPFMRNALLLPYNDTIDVSPLGADCVHLSTRGHSLLHQQIWNSLFTRPTERPNFWRPLVQPLVCPPPHCPYIATSNNTVFCVEPDNERNPPDPTFNEDLLVVILLLFTILLCIILLGVIIVDRTPMLFRRRFGGEESSYVNYMQPDEV</sequence>
<proteinExistence type="predicted"/>